<dbReference type="SUPFAM" id="SSF54909">
    <property type="entry name" value="Dimeric alpha+beta barrel"/>
    <property type="match status" value="1"/>
</dbReference>
<dbReference type="InterPro" id="IPR011008">
    <property type="entry name" value="Dimeric_a/b-barrel"/>
</dbReference>
<dbReference type="EMBL" id="JBBGZA010000001">
    <property type="protein sequence ID" value="MEJ5094398.1"/>
    <property type="molecule type" value="Genomic_DNA"/>
</dbReference>
<evidence type="ECO:0000313" key="3">
    <source>
        <dbReference type="EMBL" id="MEJ5094398.1"/>
    </source>
</evidence>
<dbReference type="RefSeq" id="WP_132884394.1">
    <property type="nucleotide sequence ID" value="NZ_JBBGZA010000001.1"/>
</dbReference>
<protein>
    <submittedName>
        <fullName evidence="3">NIPSNAP family protein</fullName>
    </submittedName>
</protein>
<feature type="signal peptide" evidence="1">
    <location>
        <begin position="1"/>
        <end position="25"/>
    </location>
</feature>
<keyword evidence="1" id="KW-0732">Signal</keyword>
<gene>
    <name evidence="3" type="ORF">WH159_07570</name>
</gene>
<evidence type="ECO:0000259" key="2">
    <source>
        <dbReference type="Pfam" id="PF07978"/>
    </source>
</evidence>
<dbReference type="InterPro" id="IPR012577">
    <property type="entry name" value="NIPSNAP"/>
</dbReference>
<evidence type="ECO:0000313" key="4">
    <source>
        <dbReference type="Proteomes" id="UP001380365"/>
    </source>
</evidence>
<keyword evidence="4" id="KW-1185">Reference proteome</keyword>
<proteinExistence type="predicted"/>
<organism evidence="3 4">
    <name type="scientific">Sphingomonas molluscorum</name>
    <dbReference type="NCBI Taxonomy" id="418184"/>
    <lineage>
        <taxon>Bacteria</taxon>
        <taxon>Pseudomonadati</taxon>
        <taxon>Pseudomonadota</taxon>
        <taxon>Alphaproteobacteria</taxon>
        <taxon>Sphingomonadales</taxon>
        <taxon>Sphingomonadaceae</taxon>
        <taxon>Sphingomonas</taxon>
    </lineage>
</organism>
<dbReference type="Gene3D" id="3.30.70.100">
    <property type="match status" value="1"/>
</dbReference>
<sequence>MRFLLAACLAAAAIASPAAMRPAIAQSAALDPKTAVYELRIYYPAPGKLAGLNARFREHTLKLFAKHGMHNVAYWNEQPTAEAPEGRVVYVLAYPSREAREASWKAFGADPEWRAVVATSEADGKLVTKIDSVFMTLADYSPRLPLR</sequence>
<dbReference type="Pfam" id="PF07978">
    <property type="entry name" value="NIPSNAP"/>
    <property type="match status" value="1"/>
</dbReference>
<name>A0ABU8Q426_9SPHN</name>
<feature type="domain" description="NIPSNAP" evidence="2">
    <location>
        <begin position="37"/>
        <end position="142"/>
    </location>
</feature>
<dbReference type="Proteomes" id="UP001380365">
    <property type="component" value="Unassembled WGS sequence"/>
</dbReference>
<accession>A0ABU8Q426</accession>
<evidence type="ECO:0000256" key="1">
    <source>
        <dbReference type="SAM" id="SignalP"/>
    </source>
</evidence>
<comment type="caution">
    <text evidence="3">The sequence shown here is derived from an EMBL/GenBank/DDBJ whole genome shotgun (WGS) entry which is preliminary data.</text>
</comment>
<feature type="chain" id="PRO_5046198417" evidence="1">
    <location>
        <begin position="26"/>
        <end position="147"/>
    </location>
</feature>
<reference evidence="3 4" key="1">
    <citation type="submission" date="2023-12" db="EMBL/GenBank/DDBJ databases">
        <title>Gut-associated functions are favored during microbiome assembly across C. elegans life.</title>
        <authorList>
            <person name="Zimmermann J."/>
        </authorList>
    </citation>
    <scope>NUCLEOTIDE SEQUENCE [LARGE SCALE GENOMIC DNA]</scope>
    <source>
        <strain evidence="3 4">JUb134</strain>
    </source>
</reference>